<dbReference type="EMBL" id="CP060711">
    <property type="protein sequence ID" value="QNN46338.1"/>
    <property type="molecule type" value="Genomic_DNA"/>
</dbReference>
<keyword evidence="2" id="KW-1185">Reference proteome</keyword>
<dbReference type="Proteomes" id="UP000515977">
    <property type="component" value="Chromosome"/>
</dbReference>
<name>A0A7G9QSL3_9GAMM</name>
<gene>
    <name evidence="1" type="ORF">H9L17_14390</name>
</gene>
<sequence length="339" mass="35783">MIDVRVNPATVPVPIESGQRKPAQDFCRFLESNARERDSEAADAARLQYGDAPGHAPILPVLNGEFGKPEGMVAEGECAGVIEVVMDDTVAGARSPDLWSVVDAGTVTPSIQTVAVEAHFAEQEAGYEKGSDGSFAGSGALVSIQDAPQMQMRTGPECEEWVLRPWRLQAGMGLSYRSGNSLPFQMDGNTFAAAADGPSAGEGKAPLIGSAGERVWPVLQENLPVVPAHGGAMLLIAGNGADGADPYAQAVIGSWNKGAWVHWAQRLLRWNAGATESENATAWVRDFSLEADEMPSLVASLRAFSAGQGISLGRIVVNGREAWAAAGYSQHMERKGDGR</sequence>
<accession>A0A7G9QSL3</accession>
<dbReference type="AlphaFoldDB" id="A0A7G9QSL3"/>
<reference evidence="1 2" key="1">
    <citation type="submission" date="2020-08" db="EMBL/GenBank/DDBJ databases">
        <title>Genome sequence of Thermomonas brevis KACC 16975T.</title>
        <authorList>
            <person name="Hyun D.-W."/>
            <person name="Bae J.-W."/>
        </authorList>
    </citation>
    <scope>NUCLEOTIDE SEQUENCE [LARGE SCALE GENOMIC DNA]</scope>
    <source>
        <strain evidence="1 2">KACC 16975</strain>
    </source>
</reference>
<proteinExistence type="predicted"/>
<evidence type="ECO:0000313" key="1">
    <source>
        <dbReference type="EMBL" id="QNN46338.1"/>
    </source>
</evidence>
<protein>
    <submittedName>
        <fullName evidence="1">Uncharacterized protein</fullName>
    </submittedName>
</protein>
<evidence type="ECO:0000313" key="2">
    <source>
        <dbReference type="Proteomes" id="UP000515977"/>
    </source>
</evidence>
<dbReference type="RefSeq" id="WP_187570104.1">
    <property type="nucleotide sequence ID" value="NZ_CP060711.1"/>
</dbReference>
<organism evidence="1 2">
    <name type="scientific">Thermomonas brevis</name>
    <dbReference type="NCBI Taxonomy" id="215691"/>
    <lineage>
        <taxon>Bacteria</taxon>
        <taxon>Pseudomonadati</taxon>
        <taxon>Pseudomonadota</taxon>
        <taxon>Gammaproteobacteria</taxon>
        <taxon>Lysobacterales</taxon>
        <taxon>Lysobacteraceae</taxon>
        <taxon>Thermomonas</taxon>
    </lineage>
</organism>
<dbReference type="KEGG" id="tbv:H9L17_14390"/>